<evidence type="ECO:0000313" key="3">
    <source>
        <dbReference type="Proteomes" id="UP000202743"/>
    </source>
</evidence>
<protein>
    <submittedName>
        <fullName evidence="2">Uncharacterized protein</fullName>
    </submittedName>
</protein>
<dbReference type="GeneID" id="26517450"/>
<feature type="compositionally biased region" description="Polar residues" evidence="1">
    <location>
        <begin position="21"/>
        <end position="33"/>
    </location>
</feature>
<keyword evidence="3" id="KW-1185">Reference proteome</keyword>
<proteinExistence type="predicted"/>
<sequence>MKHNLVGHGYGIMRDVRVTPRESTGVTGRTPDSASLGDLPHVMNADVDPGTKSYAARPALAEPNPRYDITRPEKLGWRTRPLDRVASEIAWFGTEPTPRKSSTKTVRRTHMSENERNTKFDADVRTWCDRARNQINPVRFIQTEVPARYRTAVVQLATTAN</sequence>
<evidence type="ECO:0000256" key="1">
    <source>
        <dbReference type="SAM" id="MobiDB-lite"/>
    </source>
</evidence>
<feature type="region of interest" description="Disordered" evidence="1">
    <location>
        <begin position="21"/>
        <end position="51"/>
    </location>
</feature>
<organism evidence="2 3">
    <name type="scientific">Gordonia phage GMA7</name>
    <dbReference type="NCBI Taxonomy" id="1647286"/>
    <lineage>
        <taxon>Viruses</taxon>
        <taxon>Duplodnaviria</taxon>
        <taxon>Heunggongvirae</taxon>
        <taxon>Uroviricota</taxon>
        <taxon>Caudoviricetes</taxon>
        <taxon>Getseptimavirus</taxon>
        <taxon>Getseptimavirus GMA7</taxon>
    </lineage>
</organism>
<dbReference type="Proteomes" id="UP000202743">
    <property type="component" value="Segment"/>
</dbReference>
<evidence type="ECO:0000313" key="2">
    <source>
        <dbReference type="EMBL" id="AKJ72527.1"/>
    </source>
</evidence>
<dbReference type="EMBL" id="KR063278">
    <property type="protein sequence ID" value="AKJ72527.1"/>
    <property type="molecule type" value="Genomic_DNA"/>
</dbReference>
<reference evidence="2 3" key="1">
    <citation type="journal article" date="2015" name="PLoS ONE">
        <title>Lysis to Kill: Evaluation of the Lytic Abilities, and Genomics of Nine Bacteriophages Infective for Gordonia spp. and Their Potential Use in Activated Sludge Foam Biocontrol.</title>
        <authorList>
            <person name="Dyson Z.A."/>
            <person name="Tucci J."/>
            <person name="Seviour R.J."/>
            <person name="Petrovski S."/>
        </authorList>
    </citation>
    <scope>NUCLEOTIDE SEQUENCE [LARGE SCALE GENOMIC DNA]</scope>
</reference>
<name>A0A0K0N716_9CAUD</name>
<dbReference type="KEGG" id="vg:26517450"/>
<dbReference type="RefSeq" id="YP_009189227.1">
    <property type="nucleotide sequence ID" value="NC_028673.1"/>
</dbReference>
<accession>A0A0K0N716</accession>
<gene>
    <name evidence="2" type="ORF">GMA7_90</name>
</gene>